<keyword evidence="3 9" id="KW-0813">Transport</keyword>
<proteinExistence type="inferred from homology"/>
<organism evidence="13 14">
    <name type="scientific">Plantimonas leprariae</name>
    <dbReference type="NCBI Taxonomy" id="2615207"/>
    <lineage>
        <taxon>Bacteria</taxon>
        <taxon>Pseudomonadati</taxon>
        <taxon>Pseudomonadota</taxon>
        <taxon>Alphaproteobacteria</taxon>
        <taxon>Hyphomicrobiales</taxon>
        <taxon>Aurantimonadaceae</taxon>
        <taxon>Plantimonas</taxon>
    </lineage>
</organism>
<gene>
    <name evidence="13" type="ORF">F6X38_09365</name>
</gene>
<evidence type="ECO:0000256" key="10">
    <source>
        <dbReference type="SAM" id="Coils"/>
    </source>
</evidence>
<dbReference type="Pfam" id="PF26002">
    <property type="entry name" value="Beta-barrel_AprE"/>
    <property type="match status" value="1"/>
</dbReference>
<evidence type="ECO:0000256" key="7">
    <source>
        <dbReference type="ARBA" id="ARBA00022989"/>
    </source>
</evidence>
<dbReference type="GO" id="GO:0005886">
    <property type="term" value="C:plasma membrane"/>
    <property type="evidence" value="ECO:0007669"/>
    <property type="project" value="UniProtKB-SubCell"/>
</dbReference>
<evidence type="ECO:0000256" key="4">
    <source>
        <dbReference type="ARBA" id="ARBA00022475"/>
    </source>
</evidence>
<evidence type="ECO:0000256" key="6">
    <source>
        <dbReference type="ARBA" id="ARBA00022692"/>
    </source>
</evidence>
<dbReference type="Pfam" id="PF25994">
    <property type="entry name" value="HH_AprE"/>
    <property type="match status" value="1"/>
</dbReference>
<comment type="caution">
    <text evidence="13">The sequence shown here is derived from an EMBL/GenBank/DDBJ whole genome shotgun (WGS) entry which is preliminary data.</text>
</comment>
<dbReference type="PRINTS" id="PR01490">
    <property type="entry name" value="RTXTOXIND"/>
</dbReference>
<dbReference type="Proteomes" id="UP000432089">
    <property type="component" value="Unassembled WGS sequence"/>
</dbReference>
<dbReference type="EMBL" id="VZDO01000005">
    <property type="protein sequence ID" value="KAB0680370.1"/>
    <property type="molecule type" value="Genomic_DNA"/>
</dbReference>
<dbReference type="InterPro" id="IPR058781">
    <property type="entry name" value="HH_AprE-like"/>
</dbReference>
<keyword evidence="14" id="KW-1185">Reference proteome</keyword>
<evidence type="ECO:0000313" key="14">
    <source>
        <dbReference type="Proteomes" id="UP000432089"/>
    </source>
</evidence>
<keyword evidence="5 9" id="KW-0997">Cell inner membrane</keyword>
<keyword evidence="6" id="KW-0812">Transmembrane</keyword>
<evidence type="ECO:0000259" key="12">
    <source>
        <dbReference type="Pfam" id="PF26002"/>
    </source>
</evidence>
<dbReference type="PANTHER" id="PTHR30386:SF26">
    <property type="entry name" value="TRANSPORT PROTEIN COMB"/>
    <property type="match status" value="1"/>
</dbReference>
<comment type="similarity">
    <text evidence="2 9">Belongs to the membrane fusion protein (MFP) (TC 8.A.1) family.</text>
</comment>
<dbReference type="Gene3D" id="2.40.50.100">
    <property type="match status" value="1"/>
</dbReference>
<dbReference type="PANTHER" id="PTHR30386">
    <property type="entry name" value="MEMBRANE FUSION SUBUNIT OF EMRAB-TOLC MULTIDRUG EFFLUX PUMP"/>
    <property type="match status" value="1"/>
</dbReference>
<sequence length="469" mass="51411">MSDAQPGTSLAPVLSPRNQIVVRPMRPMRLPVVSDFQTDAIELEERVPPGVARLTLYAVTAFVACAILWASLASVDEIVVAPGRLVTTKPTIVVQPLETSIIRSIDVAVGDRVHAGDRLATLDATFSQSDMEQQQARFAALDAQVKRIEAEVDDLQYRPEAAAAPDARLQQRLFDQTEAFYAAQIENYDEQIAAQAATIRTSQEQADILRNRIATLGEIETARDTLYKKEVGSFLNLLVSRDTRLDVNATLAQTLGRSVEAEHARDKLKAERQAFIEDFRRNLLDKLVDLRGQRDTVAEELKKAALRRNMVSLSAPADAVVLELAQRSIGSVVREAEPIVTLVPLDVPLEAEVSVGSADIGRVLAGDGARVKFDAYPFQKFGTMAGTVRTISRDAFNGEPKVDGSRPSMPVVFRARVRLADATVGQSSEGFRLLPGMTASAEIKVGHRKVISYLLYPLLRGLDESMREP</sequence>
<feature type="domain" description="AprE-like beta-barrel" evidence="12">
    <location>
        <begin position="350"/>
        <end position="446"/>
    </location>
</feature>
<feature type="coiled-coil region" evidence="10">
    <location>
        <begin position="131"/>
        <end position="158"/>
    </location>
</feature>
<evidence type="ECO:0000256" key="3">
    <source>
        <dbReference type="ARBA" id="ARBA00022448"/>
    </source>
</evidence>
<name>A0A7V7TX03_9HYPH</name>
<comment type="subcellular location">
    <subcellularLocation>
        <location evidence="1 9">Cell inner membrane</location>
        <topology evidence="1 9">Single-pass membrane protein</topology>
    </subcellularLocation>
</comment>
<evidence type="ECO:0000313" key="13">
    <source>
        <dbReference type="EMBL" id="KAB0680370.1"/>
    </source>
</evidence>
<dbReference type="Gene3D" id="2.40.30.170">
    <property type="match status" value="1"/>
</dbReference>
<feature type="domain" description="AprE-like long alpha-helical hairpin" evidence="11">
    <location>
        <begin position="128"/>
        <end position="305"/>
    </location>
</feature>
<evidence type="ECO:0000256" key="2">
    <source>
        <dbReference type="ARBA" id="ARBA00009477"/>
    </source>
</evidence>
<dbReference type="InterPro" id="IPR058982">
    <property type="entry name" value="Beta-barrel_AprE"/>
</dbReference>
<evidence type="ECO:0000256" key="8">
    <source>
        <dbReference type="ARBA" id="ARBA00023136"/>
    </source>
</evidence>
<dbReference type="InterPro" id="IPR010129">
    <property type="entry name" value="T1SS_HlyD"/>
</dbReference>
<evidence type="ECO:0000256" key="9">
    <source>
        <dbReference type="RuleBase" id="RU365093"/>
    </source>
</evidence>
<evidence type="ECO:0000256" key="1">
    <source>
        <dbReference type="ARBA" id="ARBA00004377"/>
    </source>
</evidence>
<evidence type="ECO:0000259" key="11">
    <source>
        <dbReference type="Pfam" id="PF25994"/>
    </source>
</evidence>
<accession>A0A7V7TX03</accession>
<keyword evidence="10" id="KW-0175">Coiled coil</keyword>
<dbReference type="InterPro" id="IPR050739">
    <property type="entry name" value="MFP"/>
</dbReference>
<dbReference type="GO" id="GO:0015031">
    <property type="term" value="P:protein transport"/>
    <property type="evidence" value="ECO:0007669"/>
    <property type="project" value="InterPro"/>
</dbReference>
<evidence type="ECO:0000256" key="5">
    <source>
        <dbReference type="ARBA" id="ARBA00022519"/>
    </source>
</evidence>
<dbReference type="AlphaFoldDB" id="A0A7V7TX03"/>
<keyword evidence="8" id="KW-0472">Membrane</keyword>
<protein>
    <recommendedName>
        <fullName evidence="9">Membrane fusion protein (MFP) family protein</fullName>
    </recommendedName>
</protein>
<reference evidence="13 14" key="1">
    <citation type="submission" date="2019-09" db="EMBL/GenBank/DDBJ databases">
        <title>YIM 132180 draft genome.</title>
        <authorList>
            <person name="Zhang K."/>
        </authorList>
    </citation>
    <scope>NUCLEOTIDE SEQUENCE [LARGE SCALE GENOMIC DNA]</scope>
    <source>
        <strain evidence="13 14">YIM 132180</strain>
    </source>
</reference>
<dbReference type="NCBIfam" id="TIGR01843">
    <property type="entry name" value="type_I_hlyD"/>
    <property type="match status" value="1"/>
</dbReference>
<keyword evidence="7" id="KW-1133">Transmembrane helix</keyword>
<keyword evidence="4 9" id="KW-1003">Cell membrane</keyword>